<name>A0A9D1DX86_9FIRM</name>
<dbReference type="EMBL" id="DVHA01000119">
    <property type="protein sequence ID" value="HIR60650.1"/>
    <property type="molecule type" value="Genomic_DNA"/>
</dbReference>
<protein>
    <submittedName>
        <fullName evidence="1">Uncharacterized protein</fullName>
    </submittedName>
</protein>
<organism evidence="1 2">
    <name type="scientific">Candidatus Faecivivens stercoravium</name>
    <dbReference type="NCBI Taxonomy" id="2840803"/>
    <lineage>
        <taxon>Bacteria</taxon>
        <taxon>Bacillati</taxon>
        <taxon>Bacillota</taxon>
        <taxon>Clostridia</taxon>
        <taxon>Eubacteriales</taxon>
        <taxon>Oscillospiraceae</taxon>
        <taxon>Oscillospiraceae incertae sedis</taxon>
        <taxon>Candidatus Faecivivens</taxon>
    </lineage>
</organism>
<comment type="caution">
    <text evidence="1">The sequence shown here is derived from an EMBL/GenBank/DDBJ whole genome shotgun (WGS) entry which is preliminary data.</text>
</comment>
<evidence type="ECO:0000313" key="2">
    <source>
        <dbReference type="Proteomes" id="UP000824241"/>
    </source>
</evidence>
<evidence type="ECO:0000313" key="1">
    <source>
        <dbReference type="EMBL" id="HIR60650.1"/>
    </source>
</evidence>
<reference evidence="1" key="2">
    <citation type="journal article" date="2021" name="PeerJ">
        <title>Extensive microbial diversity within the chicken gut microbiome revealed by metagenomics and culture.</title>
        <authorList>
            <person name="Gilroy R."/>
            <person name="Ravi A."/>
            <person name="Getino M."/>
            <person name="Pursley I."/>
            <person name="Horton D.L."/>
            <person name="Alikhan N.F."/>
            <person name="Baker D."/>
            <person name="Gharbi K."/>
            <person name="Hall N."/>
            <person name="Watson M."/>
            <person name="Adriaenssens E.M."/>
            <person name="Foster-Nyarko E."/>
            <person name="Jarju S."/>
            <person name="Secka A."/>
            <person name="Antonio M."/>
            <person name="Oren A."/>
            <person name="Chaudhuri R.R."/>
            <person name="La Ragione R."/>
            <person name="Hildebrand F."/>
            <person name="Pallen M.J."/>
        </authorList>
    </citation>
    <scope>NUCLEOTIDE SEQUENCE</scope>
    <source>
        <strain evidence="1">CHK189-12415</strain>
    </source>
</reference>
<dbReference type="AlphaFoldDB" id="A0A9D1DX86"/>
<dbReference type="Proteomes" id="UP000824241">
    <property type="component" value="Unassembled WGS sequence"/>
</dbReference>
<sequence>MVTIEVEEVLKGTPPEKLILFQYGGEYQNEICMPPEEFPLLEVGKTYLLYLNGDYIRDGETLYTVVGGYQGVAVDTDGEWTALSEANRLWPVASDQ</sequence>
<gene>
    <name evidence="1" type="ORF">IAB37_03645</name>
</gene>
<proteinExistence type="predicted"/>
<reference evidence="1" key="1">
    <citation type="submission" date="2020-10" db="EMBL/GenBank/DDBJ databases">
        <authorList>
            <person name="Gilroy R."/>
        </authorList>
    </citation>
    <scope>NUCLEOTIDE SEQUENCE</scope>
    <source>
        <strain evidence="1">CHK189-12415</strain>
    </source>
</reference>
<accession>A0A9D1DX86</accession>